<evidence type="ECO:0000256" key="4">
    <source>
        <dbReference type="ARBA" id="ARBA00012513"/>
    </source>
</evidence>
<evidence type="ECO:0000256" key="8">
    <source>
        <dbReference type="ARBA" id="ARBA00022692"/>
    </source>
</evidence>
<dbReference type="FunFam" id="1.10.510.10:FF:000468">
    <property type="entry name" value="PTI1-like tyrosine-protein kinase 3"/>
    <property type="match status" value="1"/>
</dbReference>
<feature type="transmembrane region" description="Helical" evidence="28">
    <location>
        <begin position="404"/>
        <end position="427"/>
    </location>
</feature>
<keyword evidence="9" id="KW-0540">Nuclease</keyword>
<evidence type="ECO:0000256" key="1">
    <source>
        <dbReference type="ARBA" id="ARBA00001936"/>
    </source>
</evidence>
<dbReference type="SUPFAM" id="SSF56112">
    <property type="entry name" value="Protein kinase-like (PK-like)"/>
    <property type="match status" value="1"/>
</dbReference>
<feature type="region of interest" description="Disordered" evidence="27">
    <location>
        <begin position="852"/>
        <end position="874"/>
    </location>
</feature>
<keyword evidence="33" id="KW-1185">Reference proteome</keyword>
<gene>
    <name evidence="32" type="ORF">FH972_014335</name>
</gene>
<dbReference type="EMBL" id="CM017326">
    <property type="protein sequence ID" value="KAE8075639.1"/>
    <property type="molecule type" value="Genomic_DNA"/>
</dbReference>
<dbReference type="InterPro" id="IPR018392">
    <property type="entry name" value="LysM"/>
</dbReference>
<feature type="binding site" evidence="26">
    <location>
        <position position="522"/>
    </location>
    <ligand>
        <name>ATP</name>
        <dbReference type="ChEBI" id="CHEBI:30616"/>
    </ligand>
</feature>
<feature type="region of interest" description="Disordered" evidence="27">
    <location>
        <begin position="782"/>
        <end position="834"/>
    </location>
</feature>
<feature type="signal peptide" evidence="29">
    <location>
        <begin position="1"/>
        <end position="23"/>
    </location>
</feature>
<keyword evidence="15" id="KW-0378">Hydrolase</keyword>
<dbReference type="SMART" id="SM00535">
    <property type="entry name" value="RIBOc"/>
    <property type="match status" value="1"/>
</dbReference>
<dbReference type="GO" id="GO:0045087">
    <property type="term" value="P:innate immune response"/>
    <property type="evidence" value="ECO:0007669"/>
    <property type="project" value="InterPro"/>
</dbReference>
<dbReference type="InterPro" id="IPR017441">
    <property type="entry name" value="Protein_kinase_ATP_BS"/>
</dbReference>
<evidence type="ECO:0000256" key="9">
    <source>
        <dbReference type="ARBA" id="ARBA00022722"/>
    </source>
</evidence>
<dbReference type="InterPro" id="IPR011009">
    <property type="entry name" value="Kinase-like_dom_sf"/>
</dbReference>
<keyword evidence="7" id="KW-0808">Transferase</keyword>
<evidence type="ECO:0000256" key="15">
    <source>
        <dbReference type="ARBA" id="ARBA00022801"/>
    </source>
</evidence>
<evidence type="ECO:0000256" key="26">
    <source>
        <dbReference type="PROSITE-ProRule" id="PRU10141"/>
    </source>
</evidence>
<evidence type="ECO:0000256" key="18">
    <source>
        <dbReference type="ARBA" id="ARBA00022884"/>
    </source>
</evidence>
<evidence type="ECO:0000256" key="29">
    <source>
        <dbReference type="SAM" id="SignalP"/>
    </source>
</evidence>
<dbReference type="PROSITE" id="PS00108">
    <property type="entry name" value="PROTEIN_KINASE_ST"/>
    <property type="match status" value="1"/>
</dbReference>
<keyword evidence="6" id="KW-0723">Serine/threonine-protein kinase</keyword>
<evidence type="ECO:0000256" key="22">
    <source>
        <dbReference type="ARBA" id="ARBA00023170"/>
    </source>
</evidence>
<dbReference type="GO" id="GO:0006396">
    <property type="term" value="P:RNA processing"/>
    <property type="evidence" value="ECO:0007669"/>
    <property type="project" value="InterPro"/>
</dbReference>
<dbReference type="Pfam" id="PF23577">
    <property type="entry name" value="LysM_RLK"/>
    <property type="match status" value="2"/>
</dbReference>
<keyword evidence="10" id="KW-0479">Metal-binding</keyword>
<name>A0A5N6R9T8_9ROSI</name>
<evidence type="ECO:0000256" key="17">
    <source>
        <dbReference type="ARBA" id="ARBA00022842"/>
    </source>
</evidence>
<dbReference type="InterPro" id="IPR056562">
    <property type="entry name" value="LysM2_CERK1_LYK3_4_5"/>
</dbReference>
<keyword evidence="14" id="KW-0418">Kinase</keyword>
<evidence type="ECO:0000256" key="24">
    <source>
        <dbReference type="ARBA" id="ARBA00047899"/>
    </source>
</evidence>
<keyword evidence="21" id="KW-1015">Disulfide bond</keyword>
<dbReference type="FunFam" id="3.30.200.20:FF:000468">
    <property type="entry name" value="LysM receptor kinase 2"/>
    <property type="match status" value="1"/>
</dbReference>
<dbReference type="SUPFAM" id="SSF54768">
    <property type="entry name" value="dsRNA-binding domain-like"/>
    <property type="match status" value="1"/>
</dbReference>
<dbReference type="Pfam" id="PF23472">
    <property type="entry name" value="LysM2_CERK1_LYK3_4_5"/>
    <property type="match status" value="2"/>
</dbReference>
<feature type="domain" description="RNase III" evidence="31">
    <location>
        <begin position="1049"/>
        <end position="1194"/>
    </location>
</feature>
<evidence type="ECO:0000313" key="33">
    <source>
        <dbReference type="Proteomes" id="UP000327013"/>
    </source>
</evidence>
<keyword evidence="12 26" id="KW-0547">Nucleotide-binding</keyword>
<keyword evidence="11 29" id="KW-0732">Signal</keyword>
<evidence type="ECO:0000256" key="23">
    <source>
        <dbReference type="ARBA" id="ARBA00023180"/>
    </source>
</evidence>
<evidence type="ECO:0000256" key="21">
    <source>
        <dbReference type="ARBA" id="ARBA00023157"/>
    </source>
</evidence>
<evidence type="ECO:0000259" key="31">
    <source>
        <dbReference type="PROSITE" id="PS50142"/>
    </source>
</evidence>
<dbReference type="PANTHER" id="PTHR46204">
    <property type="entry name" value="CHITIN ELICITOR RECEPTOR KINASE 1-RELATED"/>
    <property type="match status" value="1"/>
</dbReference>
<protein>
    <recommendedName>
        <fullName evidence="4">non-specific serine/threonine protein kinase</fullName>
        <ecNumber evidence="4">2.7.11.1</ecNumber>
    </recommendedName>
</protein>
<dbReference type="InterPro" id="IPR057097">
    <property type="entry name" value="LysM_RLK3/10"/>
</dbReference>
<dbReference type="Gene3D" id="3.30.200.20">
    <property type="entry name" value="Phosphorylase Kinase, domain 1"/>
    <property type="match status" value="1"/>
</dbReference>
<evidence type="ECO:0000256" key="2">
    <source>
        <dbReference type="ARBA" id="ARBA00001946"/>
    </source>
</evidence>
<evidence type="ECO:0000256" key="11">
    <source>
        <dbReference type="ARBA" id="ARBA00022729"/>
    </source>
</evidence>
<dbReference type="SMART" id="SM00220">
    <property type="entry name" value="S_TKc"/>
    <property type="match status" value="1"/>
</dbReference>
<comment type="catalytic activity">
    <reaction evidence="24">
        <text>L-threonyl-[protein] + ATP = O-phospho-L-threonyl-[protein] + ADP + H(+)</text>
        <dbReference type="Rhea" id="RHEA:46608"/>
        <dbReference type="Rhea" id="RHEA-COMP:11060"/>
        <dbReference type="Rhea" id="RHEA-COMP:11605"/>
        <dbReference type="ChEBI" id="CHEBI:15378"/>
        <dbReference type="ChEBI" id="CHEBI:30013"/>
        <dbReference type="ChEBI" id="CHEBI:30616"/>
        <dbReference type="ChEBI" id="CHEBI:61977"/>
        <dbReference type="ChEBI" id="CHEBI:456216"/>
        <dbReference type="EC" id="2.7.11.1"/>
    </reaction>
</comment>
<reference evidence="32 33" key="1">
    <citation type="submission" date="2019-06" db="EMBL/GenBank/DDBJ databases">
        <title>A chromosomal-level reference genome of Carpinus fangiana (Coryloideae, Betulaceae).</title>
        <authorList>
            <person name="Yang X."/>
            <person name="Wang Z."/>
            <person name="Zhang L."/>
            <person name="Hao G."/>
            <person name="Liu J."/>
            <person name="Yang Y."/>
        </authorList>
    </citation>
    <scope>NUCLEOTIDE SEQUENCE [LARGE SCALE GENOMIC DNA]</scope>
    <source>
        <strain evidence="32">Cfa_2016G</strain>
        <tissue evidence="32">Leaf</tissue>
    </source>
</reference>
<dbReference type="GO" id="GO:0004525">
    <property type="term" value="F:ribonuclease III activity"/>
    <property type="evidence" value="ECO:0007669"/>
    <property type="project" value="InterPro"/>
</dbReference>
<evidence type="ECO:0000256" key="16">
    <source>
        <dbReference type="ARBA" id="ARBA00022840"/>
    </source>
</evidence>
<dbReference type="InterPro" id="IPR000719">
    <property type="entry name" value="Prot_kinase_dom"/>
</dbReference>
<keyword evidence="17" id="KW-0460">Magnesium</keyword>
<dbReference type="OrthoDB" id="4062651at2759"/>
<sequence>MRKPRLGFLVSVLVSVFCSIAESKCSGGCDLALASYYVWEDSNLTFIAEVLQSDPDTIVSYNKQKIPNKDSVQKDIRINVPFPCNCIDGEYLGYVFGYTVRSGDTYTTVAETYYANLTTVESLQGNNSYEATNIPVNARLNVPVTCSCGSGSVSREYGLFITYPLRPNDTVESVAAETNLSTALLESYNPGVDFRQGSGVVYVPGKAESKCSKGCDLALASYYVWQGSNLTYIADVLQSDLNISPDTIVSYNKQTIPNKDSVQQDIRINVPFPCNCIDGKYLGYVFDYTVNTGDTYTTVAQKAYANLTTFESLQANNSYPANNIPNVNTSLKVPVTCSCGSSSVSKLYGLFITYPLRPNDTLESVAAETGLSSTLLQSYNPGVDFSEGSGGLVYIPGKGLAGGVIAGIAIGGVAGVLLFAACIYFGCYRKKKVKASLLLELSENLSAQNGHGLGSSFEKDVTGSGGPAPGLTGITVDKSVEFSYEELATATDNFSMANKIGQGGFGAVYYAELRGEKAAIKKMDMQASKEFLAELNVLTRVHHLNLVRLIGYCIEDSLFLVYEFIENGNLSQHLRGSSGRDPLPWPTRVQIALDSARGLEYIHEHTVPVYIHRDIKSANILIDKNFRGKVADFGLTKLTEVGSMSLPTRLVGTFGYMPPEYAKYGDVSTKVDVYAFGVVLYELISAKEAVVRANDSGTESKGLIVLFEDALNQPDPKEHLRTLVDPHLGEGYSFESVWKVAMLAKACTHENPQIRPSMRSIVVALMTLSSTTEDWDVGSFYNNQATDSREDTSEAGVLTCWRGGSPRGEDIGKARPNKAKRASSEVAGDGKDKSPVKLLACTNQGFRLGVSEGCQPSRLPQGEAGGRRPSGFSQGEISSSTWLCLARRGNLRGAMSSPARWEWRGGASKSATRAWAGKVQRQHGLAGPLTNLWAQCFCELAAHGLVIIQAARPGWAAMKQRDAGRWLASEMEPPPRWAGRGRNPRRESLRDLVVRPQARLGRDCDMLVAGESELRPRVMGDLLVAARVKELEKLCIQEKQSGSGSVPDLHEVEKILGYEFKNRRLLEEAFTHASFSAGDGGGGASYERLEYVGDAVLTLLFSKEHYFLYPDSAPGPLTQLRAANVDSEKLARAAVKHGLHRFLRHKKPFLEEKIQRFKQGILEYPLHSNGLVHVPKALADIVESTIGAVFIDSNSSLDIAWTVCKTLLEPIITPETIGTHPVTRLYQFCQKRNLTVKFVDQWKECTAFDVFIGDQHAGRGVCGLKKEIACNRAAKNAMDNIGKILGDTNVFQHHDCFSFDHNQPSLEE</sequence>
<evidence type="ECO:0000256" key="6">
    <source>
        <dbReference type="ARBA" id="ARBA00022527"/>
    </source>
</evidence>
<dbReference type="GO" id="GO:0004674">
    <property type="term" value="F:protein serine/threonine kinase activity"/>
    <property type="evidence" value="ECO:0007669"/>
    <property type="project" value="UniProtKB-KW"/>
</dbReference>
<dbReference type="PROSITE" id="PS00107">
    <property type="entry name" value="PROTEIN_KINASE_ATP"/>
    <property type="match status" value="1"/>
</dbReference>
<evidence type="ECO:0000256" key="12">
    <source>
        <dbReference type="ARBA" id="ARBA00022741"/>
    </source>
</evidence>
<dbReference type="GO" id="GO:0005524">
    <property type="term" value="F:ATP binding"/>
    <property type="evidence" value="ECO:0007669"/>
    <property type="project" value="UniProtKB-UniRule"/>
</dbReference>
<dbReference type="Gene3D" id="1.10.510.10">
    <property type="entry name" value="Transferase(Phosphotransferase) domain 1"/>
    <property type="match status" value="1"/>
</dbReference>
<comment type="subcellular location">
    <subcellularLocation>
        <location evidence="3">Cell membrane</location>
        <topology evidence="3">Single-pass membrane protein</topology>
    </subcellularLocation>
</comment>
<proteinExistence type="predicted"/>
<evidence type="ECO:0000313" key="32">
    <source>
        <dbReference type="EMBL" id="KAE8075639.1"/>
    </source>
</evidence>
<keyword evidence="20 28" id="KW-0472">Membrane</keyword>
<dbReference type="GO" id="GO:0046872">
    <property type="term" value="F:metal ion binding"/>
    <property type="evidence" value="ECO:0007669"/>
    <property type="project" value="UniProtKB-KW"/>
</dbReference>
<dbReference type="CDD" id="cd00593">
    <property type="entry name" value="RIBOc"/>
    <property type="match status" value="1"/>
</dbReference>
<keyword evidence="8 28" id="KW-0812">Transmembrane</keyword>
<dbReference type="InterPro" id="IPR008271">
    <property type="entry name" value="Ser/Thr_kinase_AS"/>
</dbReference>
<dbReference type="SUPFAM" id="SSF69065">
    <property type="entry name" value="RNase III domain-like"/>
    <property type="match status" value="1"/>
</dbReference>
<keyword evidence="13" id="KW-0255">Endonuclease</keyword>
<dbReference type="InterPro" id="IPR044812">
    <property type="entry name" value="CERK1/LYK3-like"/>
</dbReference>
<comment type="cofactor">
    <cofactor evidence="2">
        <name>Mg(2+)</name>
        <dbReference type="ChEBI" id="CHEBI:18420"/>
    </cofactor>
</comment>
<dbReference type="GO" id="GO:0003723">
    <property type="term" value="F:RNA binding"/>
    <property type="evidence" value="ECO:0007669"/>
    <property type="project" value="UniProtKB-KW"/>
</dbReference>
<evidence type="ECO:0000256" key="3">
    <source>
        <dbReference type="ARBA" id="ARBA00004162"/>
    </source>
</evidence>
<evidence type="ECO:0000256" key="20">
    <source>
        <dbReference type="ARBA" id="ARBA00023136"/>
    </source>
</evidence>
<dbReference type="PROSITE" id="PS50011">
    <property type="entry name" value="PROTEIN_KINASE_DOM"/>
    <property type="match status" value="1"/>
</dbReference>
<evidence type="ECO:0000256" key="28">
    <source>
        <dbReference type="SAM" id="Phobius"/>
    </source>
</evidence>
<keyword evidence="22" id="KW-0675">Receptor</keyword>
<keyword evidence="23" id="KW-0325">Glycoprotein</keyword>
<dbReference type="InterPro" id="IPR036389">
    <property type="entry name" value="RNase_III_sf"/>
</dbReference>
<evidence type="ECO:0000256" key="14">
    <source>
        <dbReference type="ARBA" id="ARBA00022777"/>
    </source>
</evidence>
<dbReference type="FunFam" id="1.10.1520.10:FF:000004">
    <property type="entry name" value="Endoribonuclease dicer-like 1"/>
    <property type="match status" value="1"/>
</dbReference>
<evidence type="ECO:0000256" key="5">
    <source>
        <dbReference type="ARBA" id="ARBA00022475"/>
    </source>
</evidence>
<dbReference type="PROSITE" id="PS50142">
    <property type="entry name" value="RNASE_3_2"/>
    <property type="match status" value="1"/>
</dbReference>
<dbReference type="PANTHER" id="PTHR46204:SF30">
    <property type="entry name" value="CHITIN ELICITOR RECEPTOR KINASE 1"/>
    <property type="match status" value="1"/>
</dbReference>
<dbReference type="Pfam" id="PF00636">
    <property type="entry name" value="Ribonuclease_3"/>
    <property type="match status" value="1"/>
</dbReference>
<dbReference type="CDD" id="cd14066">
    <property type="entry name" value="STKc_IRAK"/>
    <property type="match status" value="1"/>
</dbReference>
<dbReference type="Pfam" id="PF07714">
    <property type="entry name" value="PK_Tyr_Ser-Thr"/>
    <property type="match status" value="1"/>
</dbReference>
<keyword evidence="16 26" id="KW-0067">ATP-binding</keyword>
<dbReference type="Proteomes" id="UP000327013">
    <property type="component" value="Chromosome 6"/>
</dbReference>
<keyword evidence="18" id="KW-0694">RNA-binding</keyword>
<evidence type="ECO:0000256" key="13">
    <source>
        <dbReference type="ARBA" id="ARBA00022759"/>
    </source>
</evidence>
<keyword evidence="5" id="KW-1003">Cell membrane</keyword>
<dbReference type="InterPro" id="IPR000999">
    <property type="entry name" value="RNase_III_dom"/>
</dbReference>
<dbReference type="PROSITE" id="PS00517">
    <property type="entry name" value="RNASE_3_1"/>
    <property type="match status" value="1"/>
</dbReference>
<dbReference type="GO" id="GO:0019199">
    <property type="term" value="F:transmembrane receptor protein kinase activity"/>
    <property type="evidence" value="ECO:0007669"/>
    <property type="project" value="InterPro"/>
</dbReference>
<dbReference type="Gene3D" id="1.10.1520.10">
    <property type="entry name" value="Ribonuclease III domain"/>
    <property type="match status" value="1"/>
</dbReference>
<dbReference type="InterPro" id="IPR001245">
    <property type="entry name" value="Ser-Thr/Tyr_kinase_cat_dom"/>
</dbReference>
<accession>A0A5N6R9T8</accession>
<evidence type="ECO:0000256" key="7">
    <source>
        <dbReference type="ARBA" id="ARBA00022679"/>
    </source>
</evidence>
<evidence type="ECO:0000256" key="10">
    <source>
        <dbReference type="ARBA" id="ARBA00022723"/>
    </source>
</evidence>
<keyword evidence="19 28" id="KW-1133">Transmembrane helix</keyword>
<dbReference type="EC" id="2.7.11.1" evidence="4"/>
<dbReference type="SMART" id="SM00257">
    <property type="entry name" value="LysM"/>
    <property type="match status" value="5"/>
</dbReference>
<evidence type="ECO:0000256" key="25">
    <source>
        <dbReference type="ARBA" id="ARBA00048679"/>
    </source>
</evidence>
<organism evidence="32 33">
    <name type="scientific">Carpinus fangiana</name>
    <dbReference type="NCBI Taxonomy" id="176857"/>
    <lineage>
        <taxon>Eukaryota</taxon>
        <taxon>Viridiplantae</taxon>
        <taxon>Streptophyta</taxon>
        <taxon>Embryophyta</taxon>
        <taxon>Tracheophyta</taxon>
        <taxon>Spermatophyta</taxon>
        <taxon>Magnoliopsida</taxon>
        <taxon>eudicotyledons</taxon>
        <taxon>Gunneridae</taxon>
        <taxon>Pentapetalae</taxon>
        <taxon>rosids</taxon>
        <taxon>fabids</taxon>
        <taxon>Fagales</taxon>
        <taxon>Betulaceae</taxon>
        <taxon>Carpinus</taxon>
    </lineage>
</organism>
<dbReference type="GO" id="GO:0005886">
    <property type="term" value="C:plasma membrane"/>
    <property type="evidence" value="ECO:0007669"/>
    <property type="project" value="UniProtKB-SubCell"/>
</dbReference>
<evidence type="ECO:0000256" key="27">
    <source>
        <dbReference type="SAM" id="MobiDB-lite"/>
    </source>
</evidence>
<feature type="chain" id="PRO_5024283394" description="non-specific serine/threonine protein kinase" evidence="29">
    <location>
        <begin position="24"/>
        <end position="1308"/>
    </location>
</feature>
<evidence type="ECO:0000256" key="19">
    <source>
        <dbReference type="ARBA" id="ARBA00022989"/>
    </source>
</evidence>
<comment type="catalytic activity">
    <reaction evidence="25">
        <text>L-seryl-[protein] + ATP = O-phospho-L-seryl-[protein] + ADP + H(+)</text>
        <dbReference type="Rhea" id="RHEA:17989"/>
        <dbReference type="Rhea" id="RHEA-COMP:9863"/>
        <dbReference type="Rhea" id="RHEA-COMP:11604"/>
        <dbReference type="ChEBI" id="CHEBI:15378"/>
        <dbReference type="ChEBI" id="CHEBI:29999"/>
        <dbReference type="ChEBI" id="CHEBI:30616"/>
        <dbReference type="ChEBI" id="CHEBI:83421"/>
        <dbReference type="ChEBI" id="CHEBI:456216"/>
        <dbReference type="EC" id="2.7.11.1"/>
    </reaction>
</comment>
<evidence type="ECO:0000259" key="30">
    <source>
        <dbReference type="PROSITE" id="PS50011"/>
    </source>
</evidence>
<dbReference type="GO" id="GO:0009617">
    <property type="term" value="P:response to bacterium"/>
    <property type="evidence" value="ECO:0007669"/>
    <property type="project" value="UniProtKB-ARBA"/>
</dbReference>
<feature type="domain" description="Protein kinase" evidence="30">
    <location>
        <begin position="494"/>
        <end position="768"/>
    </location>
</feature>
<comment type="cofactor">
    <cofactor evidence="1">
        <name>Mn(2+)</name>
        <dbReference type="ChEBI" id="CHEBI:29035"/>
    </cofactor>
</comment>